<dbReference type="Gene3D" id="3.20.20.80">
    <property type="entry name" value="Glycosidases"/>
    <property type="match status" value="1"/>
</dbReference>
<dbReference type="RefSeq" id="WP_338393755.1">
    <property type="nucleotide sequence ID" value="NZ_AP025314.1"/>
</dbReference>
<evidence type="ECO:0000259" key="11">
    <source>
        <dbReference type="PROSITE" id="PS50093"/>
    </source>
</evidence>
<keyword evidence="4" id="KW-0479">Metal-binding</keyword>
<evidence type="ECO:0000256" key="7">
    <source>
        <dbReference type="ARBA" id="ARBA00023157"/>
    </source>
</evidence>
<dbReference type="GO" id="GO:0010185">
    <property type="term" value="P:regulation of cellular defense response"/>
    <property type="evidence" value="ECO:0007669"/>
    <property type="project" value="UniProtKB-ARBA"/>
</dbReference>
<dbReference type="Proteomes" id="UP001348817">
    <property type="component" value="Chromosome"/>
</dbReference>
<dbReference type="GO" id="GO:0042806">
    <property type="term" value="F:fucose binding"/>
    <property type="evidence" value="ECO:0007669"/>
    <property type="project" value="UniProtKB-ARBA"/>
</dbReference>
<keyword evidence="13" id="KW-1185">Reference proteome</keyword>
<dbReference type="InterPro" id="IPR013783">
    <property type="entry name" value="Ig-like_fold"/>
</dbReference>
<comment type="subunit">
    <text evidence="3">Homotrimer.</text>
</comment>
<organism evidence="12 13">
    <name type="scientific">Fulvitalea axinellae</name>
    <dbReference type="NCBI Taxonomy" id="1182444"/>
    <lineage>
        <taxon>Bacteria</taxon>
        <taxon>Pseudomonadati</taxon>
        <taxon>Bacteroidota</taxon>
        <taxon>Cytophagia</taxon>
        <taxon>Cytophagales</taxon>
        <taxon>Persicobacteraceae</taxon>
        <taxon>Fulvitalea</taxon>
    </lineage>
</organism>
<dbReference type="Pfam" id="PF22633">
    <property type="entry name" value="F5_F8_type_C_2"/>
    <property type="match status" value="2"/>
</dbReference>
<dbReference type="SMART" id="SM00089">
    <property type="entry name" value="PKD"/>
    <property type="match status" value="1"/>
</dbReference>
<sequence length="1277" mass="139212">MQKSTRILCAALAFLCFCCCDLTSGYAQADLPEIPAFSFKPTASDYIGNWSPGSADSEEFLISRVPLAERFEFKASQVNPNIPHKKKMDNWVIMTPYARNSPGIDANAPYFWQYQDTWYYWNGGDARVHIPPASNIDAGHRNGVKVLGGCTFADPTNPNSSVFREMIAKNTDGTYKHAQKLVDMAEHYGFDGYAFNIEVTNYPSNVAVQTRGLFQEMNRIAEEKGMEVFELVYYYVHYNSGGRNFWIKKVDSGNDKWLEENGKTTFDRAFLNYEWDANSLQSSANFVKNNFPAGKNDPYDRVFAGLNMPAVFRGDARHPWKDLNNNPTSIAMWGESSWNDRWGHTAVARMDNYRDRAMDLWSGPNRTPSQPGTPINSSGKTKRVAGMASHVTAKSVIASYPLATTFNDGFGLFFNKKGEQVSDKAWNNVSIQDIVPTWRWWWSEGGASLEAGMDFSEAYDAGGSLAVEGSLGSGNNLLRLFKTKLAISGQTRLSLTYKVDGASQGQASNLELALAFENGESLSGFTFHPAGATQTEGWNTVEFDLAQHSGQTLAVIGLNFKGQASGYKINLGGLCLTDGSETIPSMATGVNVDAVTMVGRKMSGRLTWDIQGSPRYNVDGNVKYFEVFQVCDAVADTVFVGRSVARAIAFENIKRSAGNGNVRFLVQSVGLDGKTRSAFADNGTPVAIQPKASPAFEVPGGVNLNEPMLVTNLSESANTYAWTFEDGQPATSTSANPSGVVFTSPGVKTITLTVENEYGSETLTKTVTVNGENTNLALGKPSITSSGEGSGTFAASKGNDGDVTSTAIPVRNPTAYLFWEVDLGSQVAIGEIKAWNRHNCCQSRLTDYYIFISPEPFNSSYPEEVRNQPGVFEYHEPSTMGKPSVYDFNGQAPTGRYIRIQRRTTQTTDMGVGEIEVFGQYMNETALSLNASMTMADTEITLNETSTLSVAFNQAVTGLDIADFTVPNGSLSALSSTDGGETFTAIYTPDTDIADNTNVITLDLAGVVDEEGNSGQGVVQTANFTVDTEENNAVVNLALNQSTSQSSTGWGGLSPRAVDGNTSGVWTHWSVTHTKAYTSQPYWTVDLGEVAEIDFINVYNRSDCCSQRLSNFHVLVSEQPFTQSSLSGSQNQAGVIDIYHAGQGEFPSVLRINATGRYIRIQLEGNVHALSLAEVEVMGRYITAPAMRTSGLVQEDAEVIPSEINLFPNPANDVLNVVAPEMVMQFAVYDAKGNEVVSFDPASREFVLNVADYPVGMYVIRMVTESGTGIQTKFLKR</sequence>
<dbReference type="InterPro" id="IPR035986">
    <property type="entry name" value="PKD_dom_sf"/>
</dbReference>
<evidence type="ECO:0000256" key="1">
    <source>
        <dbReference type="ARBA" id="ARBA00002219"/>
    </source>
</evidence>
<dbReference type="KEGG" id="fax:FUAX_09320"/>
<comment type="function">
    <text evidence="1">Acts as a defensive agent. Recognizes blood group fucosylated oligosaccharides including A, B, H and Lewis B-type antigens. Does not recognize Lewis A antigen and has low affinity for monovalent haptens.</text>
</comment>
<dbReference type="NCBIfam" id="TIGR04183">
    <property type="entry name" value="Por_Secre_tail"/>
    <property type="match status" value="1"/>
</dbReference>
<dbReference type="CDD" id="cd00146">
    <property type="entry name" value="PKD"/>
    <property type="match status" value="1"/>
</dbReference>
<proteinExistence type="inferred from homology"/>
<protein>
    <recommendedName>
        <fullName evidence="14">Mannosyl-glycoprotein endo-beta-N-acetylglucosaminidase</fullName>
    </recommendedName>
</protein>
<name>A0AAU9DCD5_9BACT</name>
<feature type="compositionally biased region" description="Polar residues" evidence="8">
    <location>
        <begin position="778"/>
        <end position="787"/>
    </location>
</feature>
<evidence type="ECO:0000259" key="10">
    <source>
        <dbReference type="PROSITE" id="PS50022"/>
    </source>
</evidence>
<dbReference type="GO" id="GO:0046872">
    <property type="term" value="F:metal ion binding"/>
    <property type="evidence" value="ECO:0007669"/>
    <property type="project" value="UniProtKB-KW"/>
</dbReference>
<dbReference type="SUPFAM" id="SSF49299">
    <property type="entry name" value="PKD domain"/>
    <property type="match status" value="1"/>
</dbReference>
<dbReference type="InterPro" id="IPR005201">
    <property type="entry name" value="TIM_ENGase"/>
</dbReference>
<feature type="domain" description="F5/8 type C" evidence="10">
    <location>
        <begin position="764"/>
        <end position="920"/>
    </location>
</feature>
<keyword evidence="7" id="KW-1015">Disulfide bond</keyword>
<dbReference type="InterPro" id="IPR008979">
    <property type="entry name" value="Galactose-bd-like_sf"/>
</dbReference>
<dbReference type="Gene3D" id="2.60.120.260">
    <property type="entry name" value="Galactose-binding domain-like"/>
    <property type="match status" value="3"/>
</dbReference>
<dbReference type="GO" id="GO:0005737">
    <property type="term" value="C:cytoplasm"/>
    <property type="evidence" value="ECO:0007669"/>
    <property type="project" value="InterPro"/>
</dbReference>
<keyword evidence="9" id="KW-0732">Signal</keyword>
<keyword evidence="6" id="KW-0106">Calcium</keyword>
<dbReference type="InterPro" id="IPR026444">
    <property type="entry name" value="Secre_tail"/>
</dbReference>
<dbReference type="Pfam" id="PF18962">
    <property type="entry name" value="Por_Secre_tail"/>
    <property type="match status" value="1"/>
</dbReference>
<evidence type="ECO:0000256" key="6">
    <source>
        <dbReference type="ARBA" id="ARBA00022837"/>
    </source>
</evidence>
<dbReference type="PANTHER" id="PTHR45713:SF6">
    <property type="entry name" value="F5_8 TYPE C DOMAIN-CONTAINING PROTEIN"/>
    <property type="match status" value="1"/>
</dbReference>
<dbReference type="InterPro" id="IPR044048">
    <property type="entry name" value="Big_12"/>
</dbReference>
<feature type="chain" id="PRO_5043594324" description="Mannosyl-glycoprotein endo-beta-N-acetylglucosaminidase" evidence="9">
    <location>
        <begin position="30"/>
        <end position="1277"/>
    </location>
</feature>
<dbReference type="Pfam" id="PF00801">
    <property type="entry name" value="PKD"/>
    <property type="match status" value="1"/>
</dbReference>
<dbReference type="PANTHER" id="PTHR45713">
    <property type="entry name" value="FTP DOMAIN-CONTAINING PROTEIN"/>
    <property type="match status" value="1"/>
</dbReference>
<comment type="similarity">
    <text evidence="2">Belongs to the fucolectin family.</text>
</comment>
<evidence type="ECO:0000256" key="8">
    <source>
        <dbReference type="SAM" id="MobiDB-lite"/>
    </source>
</evidence>
<dbReference type="EMBL" id="AP025314">
    <property type="protein sequence ID" value="BDD08500.1"/>
    <property type="molecule type" value="Genomic_DNA"/>
</dbReference>
<evidence type="ECO:0000256" key="4">
    <source>
        <dbReference type="ARBA" id="ARBA00022723"/>
    </source>
</evidence>
<dbReference type="GO" id="GO:0033925">
    <property type="term" value="F:mannosyl-glycoprotein endo-beta-N-acetylglucosaminidase activity"/>
    <property type="evidence" value="ECO:0007669"/>
    <property type="project" value="InterPro"/>
</dbReference>
<dbReference type="InterPro" id="IPR051941">
    <property type="entry name" value="BG_Antigen-Binding_Lectin"/>
</dbReference>
<accession>A0AAU9DCD5</accession>
<dbReference type="InterPro" id="IPR006585">
    <property type="entry name" value="FTP1"/>
</dbReference>
<dbReference type="Pfam" id="PF03644">
    <property type="entry name" value="Glyco_hydro_85"/>
    <property type="match status" value="1"/>
</dbReference>
<reference evidence="12 13" key="1">
    <citation type="submission" date="2021-12" db="EMBL/GenBank/DDBJ databases">
        <title>Genome sequencing of bacteria with rrn-lacking chromosome and rrn-plasmid.</title>
        <authorList>
            <person name="Anda M."/>
            <person name="Iwasaki W."/>
        </authorList>
    </citation>
    <scope>NUCLEOTIDE SEQUENCE [LARGE SCALE GENOMIC DNA]</scope>
    <source>
        <strain evidence="12 13">DSM 100852</strain>
    </source>
</reference>
<feature type="signal peptide" evidence="9">
    <location>
        <begin position="1"/>
        <end position="29"/>
    </location>
</feature>
<evidence type="ECO:0008006" key="14">
    <source>
        <dbReference type="Google" id="ProtNLM"/>
    </source>
</evidence>
<dbReference type="PROSITE" id="PS50093">
    <property type="entry name" value="PKD"/>
    <property type="match status" value="1"/>
</dbReference>
<evidence type="ECO:0000313" key="12">
    <source>
        <dbReference type="EMBL" id="BDD08500.1"/>
    </source>
</evidence>
<feature type="region of interest" description="Disordered" evidence="8">
    <location>
        <begin position="778"/>
        <end position="799"/>
    </location>
</feature>
<feature type="domain" description="F5/8 type C" evidence="10">
    <location>
        <begin position="1021"/>
        <end position="1180"/>
    </location>
</feature>
<dbReference type="PROSITE" id="PS50022">
    <property type="entry name" value="FA58C_3"/>
    <property type="match status" value="2"/>
</dbReference>
<keyword evidence="5" id="KW-0430">Lectin</keyword>
<dbReference type="InterPro" id="IPR022409">
    <property type="entry name" value="PKD/Chitinase_dom"/>
</dbReference>
<evidence type="ECO:0000256" key="9">
    <source>
        <dbReference type="SAM" id="SignalP"/>
    </source>
</evidence>
<evidence type="ECO:0000256" key="5">
    <source>
        <dbReference type="ARBA" id="ARBA00022734"/>
    </source>
</evidence>
<dbReference type="InterPro" id="IPR000601">
    <property type="entry name" value="PKD_dom"/>
</dbReference>
<dbReference type="SUPFAM" id="SSF49785">
    <property type="entry name" value="Galactose-binding domain-like"/>
    <property type="match status" value="2"/>
</dbReference>
<dbReference type="Gene3D" id="2.60.40.10">
    <property type="entry name" value="Immunoglobulins"/>
    <property type="match status" value="1"/>
</dbReference>
<gene>
    <name evidence="12" type="ORF">FUAX_09320</name>
</gene>
<dbReference type="Pfam" id="PF19078">
    <property type="entry name" value="Big_12"/>
    <property type="match status" value="1"/>
</dbReference>
<feature type="domain" description="PKD" evidence="11">
    <location>
        <begin position="719"/>
        <end position="776"/>
    </location>
</feature>
<evidence type="ECO:0000313" key="13">
    <source>
        <dbReference type="Proteomes" id="UP001348817"/>
    </source>
</evidence>
<dbReference type="SMART" id="SM00607">
    <property type="entry name" value="FTP"/>
    <property type="match status" value="1"/>
</dbReference>
<evidence type="ECO:0000256" key="3">
    <source>
        <dbReference type="ARBA" id="ARBA00011233"/>
    </source>
</evidence>
<dbReference type="InterPro" id="IPR000421">
    <property type="entry name" value="FA58C"/>
</dbReference>
<evidence type="ECO:0000256" key="2">
    <source>
        <dbReference type="ARBA" id="ARBA00010147"/>
    </source>
</evidence>
<dbReference type="AlphaFoldDB" id="A0AAU9DCD5"/>